<feature type="compositionally biased region" description="Basic and acidic residues" evidence="1">
    <location>
        <begin position="160"/>
        <end position="174"/>
    </location>
</feature>
<comment type="caution">
    <text evidence="2">The sequence shown here is derived from an EMBL/GenBank/DDBJ whole genome shotgun (WGS) entry which is preliminary data.</text>
</comment>
<reference evidence="2" key="1">
    <citation type="submission" date="2023-03" db="EMBL/GenBank/DDBJ databases">
        <title>Massive genome expansion in bonnet fungi (Mycena s.s.) driven by repeated elements and novel gene families across ecological guilds.</title>
        <authorList>
            <consortium name="Lawrence Berkeley National Laboratory"/>
            <person name="Harder C.B."/>
            <person name="Miyauchi S."/>
            <person name="Viragh M."/>
            <person name="Kuo A."/>
            <person name="Thoen E."/>
            <person name="Andreopoulos B."/>
            <person name="Lu D."/>
            <person name="Skrede I."/>
            <person name="Drula E."/>
            <person name="Henrissat B."/>
            <person name="Morin E."/>
            <person name="Kohler A."/>
            <person name="Barry K."/>
            <person name="LaButti K."/>
            <person name="Morin E."/>
            <person name="Salamov A."/>
            <person name="Lipzen A."/>
            <person name="Mereny Z."/>
            <person name="Hegedus B."/>
            <person name="Baldrian P."/>
            <person name="Stursova M."/>
            <person name="Weitz H."/>
            <person name="Taylor A."/>
            <person name="Grigoriev I.V."/>
            <person name="Nagy L.G."/>
            <person name="Martin F."/>
            <person name="Kauserud H."/>
        </authorList>
    </citation>
    <scope>NUCLEOTIDE SEQUENCE</scope>
    <source>
        <strain evidence="2">CBHHK002</strain>
    </source>
</reference>
<gene>
    <name evidence="2" type="ORF">DFH08DRAFT_432334</name>
</gene>
<evidence type="ECO:0000256" key="1">
    <source>
        <dbReference type="SAM" id="MobiDB-lite"/>
    </source>
</evidence>
<accession>A0AAD6ZAF4</accession>
<dbReference type="EMBL" id="JARIHO010000068">
    <property type="protein sequence ID" value="KAJ7314162.1"/>
    <property type="molecule type" value="Genomic_DNA"/>
</dbReference>
<name>A0AAD6ZAF4_9AGAR</name>
<feature type="region of interest" description="Disordered" evidence="1">
    <location>
        <begin position="43"/>
        <end position="71"/>
    </location>
</feature>
<organism evidence="2 3">
    <name type="scientific">Mycena albidolilacea</name>
    <dbReference type="NCBI Taxonomy" id="1033008"/>
    <lineage>
        <taxon>Eukaryota</taxon>
        <taxon>Fungi</taxon>
        <taxon>Dikarya</taxon>
        <taxon>Basidiomycota</taxon>
        <taxon>Agaricomycotina</taxon>
        <taxon>Agaricomycetes</taxon>
        <taxon>Agaricomycetidae</taxon>
        <taxon>Agaricales</taxon>
        <taxon>Marasmiineae</taxon>
        <taxon>Mycenaceae</taxon>
        <taxon>Mycena</taxon>
    </lineage>
</organism>
<evidence type="ECO:0000313" key="3">
    <source>
        <dbReference type="Proteomes" id="UP001218218"/>
    </source>
</evidence>
<protein>
    <submittedName>
        <fullName evidence="2">Uncharacterized protein</fullName>
    </submittedName>
</protein>
<feature type="region of interest" description="Disordered" evidence="1">
    <location>
        <begin position="155"/>
        <end position="174"/>
    </location>
</feature>
<keyword evidence="3" id="KW-1185">Reference proteome</keyword>
<dbReference type="Proteomes" id="UP001218218">
    <property type="component" value="Unassembled WGS sequence"/>
</dbReference>
<feature type="compositionally biased region" description="Low complexity" evidence="1">
    <location>
        <begin position="1"/>
        <end position="14"/>
    </location>
</feature>
<dbReference type="AlphaFoldDB" id="A0AAD6ZAF4"/>
<feature type="region of interest" description="Disordered" evidence="1">
    <location>
        <begin position="1"/>
        <end position="22"/>
    </location>
</feature>
<proteinExistence type="predicted"/>
<evidence type="ECO:0000313" key="2">
    <source>
        <dbReference type="EMBL" id="KAJ7314162.1"/>
    </source>
</evidence>
<sequence>MPASAARRPFAPRSVVERRSRVGGTSGAWAARHLRVVRALARAGDGDGDGNPPRGVLRMAGSGPRRTGVRPRRRRVRLRRAEVGRRAGRLGMPRVRGEQLLRPLRWARHWCCTSHWRHTRCAGIATTKVMLAVGEEGTNESCKMGNGAAHVEGAGCGTEEGGRREGRAVRADFH</sequence>